<dbReference type="GO" id="GO:0000160">
    <property type="term" value="P:phosphorelay signal transduction system"/>
    <property type="evidence" value="ECO:0007669"/>
    <property type="project" value="InterPro"/>
</dbReference>
<dbReference type="Gene3D" id="3.40.50.2300">
    <property type="match status" value="1"/>
</dbReference>
<accession>A0A2N7KCM5</accession>
<keyword evidence="1" id="KW-0597">Phosphoprotein</keyword>
<proteinExistence type="predicted"/>
<dbReference type="SMART" id="SM00448">
    <property type="entry name" value="REC"/>
    <property type="match status" value="1"/>
</dbReference>
<feature type="domain" description="Response regulatory" evidence="2">
    <location>
        <begin position="7"/>
        <end position="123"/>
    </location>
</feature>
<evidence type="ECO:0000313" key="4">
    <source>
        <dbReference type="EMBL" id="PMM73304.1"/>
    </source>
</evidence>
<feature type="modified residue" description="4-aspartylphosphate" evidence="1">
    <location>
        <position position="56"/>
    </location>
</feature>
<dbReference type="SMART" id="SM00471">
    <property type="entry name" value="HDc"/>
    <property type="match status" value="1"/>
</dbReference>
<comment type="caution">
    <text evidence="4">The sequence shown here is derived from an EMBL/GenBank/DDBJ whole genome shotgun (WGS) entry which is preliminary data.</text>
</comment>
<dbReference type="CDD" id="cd19920">
    <property type="entry name" value="REC_PA4781-like"/>
    <property type="match status" value="1"/>
</dbReference>
<evidence type="ECO:0000256" key="1">
    <source>
        <dbReference type="PROSITE-ProRule" id="PRU00169"/>
    </source>
</evidence>
<dbReference type="InterPro" id="IPR052020">
    <property type="entry name" value="Cyclic_di-GMP/3'3'-cGAMP_PDE"/>
</dbReference>
<feature type="domain" description="HD-GYP" evidence="3">
    <location>
        <begin position="143"/>
        <end position="340"/>
    </location>
</feature>
<dbReference type="PANTHER" id="PTHR45228:SF5">
    <property type="entry name" value="CYCLIC DI-GMP PHOSPHODIESTERASE VC_1348-RELATED"/>
    <property type="match status" value="1"/>
</dbReference>
<dbReference type="Pfam" id="PF13487">
    <property type="entry name" value="HD_5"/>
    <property type="match status" value="1"/>
</dbReference>
<dbReference type="PANTHER" id="PTHR45228">
    <property type="entry name" value="CYCLIC DI-GMP PHOSPHODIESTERASE TM_0186-RELATED"/>
    <property type="match status" value="1"/>
</dbReference>
<dbReference type="Proteomes" id="UP000235406">
    <property type="component" value="Unassembled WGS sequence"/>
</dbReference>
<dbReference type="Gene3D" id="1.10.3210.10">
    <property type="entry name" value="Hypothetical protein af1432"/>
    <property type="match status" value="1"/>
</dbReference>
<dbReference type="InterPro" id="IPR011006">
    <property type="entry name" value="CheY-like_superfamily"/>
</dbReference>
<dbReference type="AlphaFoldDB" id="A0A2N7KCM5"/>
<dbReference type="EMBL" id="MCZK01000080">
    <property type="protein sequence ID" value="PMM73304.1"/>
    <property type="molecule type" value="Genomic_DNA"/>
</dbReference>
<evidence type="ECO:0000313" key="5">
    <source>
        <dbReference type="Proteomes" id="UP000235406"/>
    </source>
</evidence>
<dbReference type="InterPro" id="IPR001789">
    <property type="entry name" value="Sig_transdc_resp-reg_receiver"/>
</dbReference>
<dbReference type="CDD" id="cd00077">
    <property type="entry name" value="HDc"/>
    <property type="match status" value="1"/>
</dbReference>
<dbReference type="RefSeq" id="WP_102434482.1">
    <property type="nucleotide sequence ID" value="NZ_CAWNVI010000080.1"/>
</dbReference>
<sequence>MIKKKFTLLIVDDHPLNIGILSEILSNLYNIKVATNGVVALKLAEDHPKPDLIVLDVVMPNMDGFEVCSRLKNNPLTSDIPVIFVTAQCEVQNENKGFEIGAVDYIVKPYNPLIVKSRVATHLALHNQKITLEEEVLARTKEIKRNQLEIINCLSRAAEFKDNETGMHVIRMSHYSRILAEALNVDKKWSQLLFEVAPMHDIGKIGISDHVLKKNGSLNSDEWKHMKQHVEYGIKILGDYSSELMDMAHQVIEFHHEKWDGSGYPKGLKGEEIPLSARVVMIADVFDALTSERPYKEAWSTEKAFNYLQDNSGIHFDEKLVNVFLLQKDKILDVKINFAD</sequence>
<dbReference type="InterPro" id="IPR003607">
    <property type="entry name" value="HD/PDEase_dom"/>
</dbReference>
<gene>
    <name evidence="4" type="ORF">BCT49_24885</name>
</gene>
<dbReference type="GO" id="GO:0008081">
    <property type="term" value="F:phosphoric diester hydrolase activity"/>
    <property type="evidence" value="ECO:0007669"/>
    <property type="project" value="UniProtKB-ARBA"/>
</dbReference>
<dbReference type="InterPro" id="IPR037522">
    <property type="entry name" value="HD_GYP_dom"/>
</dbReference>
<dbReference type="Pfam" id="PF00072">
    <property type="entry name" value="Response_reg"/>
    <property type="match status" value="1"/>
</dbReference>
<dbReference type="SUPFAM" id="SSF52172">
    <property type="entry name" value="CheY-like"/>
    <property type="match status" value="1"/>
</dbReference>
<protein>
    <submittedName>
        <fullName evidence="4">Two-component system response regulator</fullName>
    </submittedName>
</protein>
<evidence type="ECO:0000259" key="2">
    <source>
        <dbReference type="PROSITE" id="PS50110"/>
    </source>
</evidence>
<dbReference type="PROSITE" id="PS51832">
    <property type="entry name" value="HD_GYP"/>
    <property type="match status" value="1"/>
</dbReference>
<reference evidence="5" key="1">
    <citation type="submission" date="2016-07" db="EMBL/GenBank/DDBJ databases">
        <title>Nontailed viruses are major unrecognized killers of bacteria in the ocean.</title>
        <authorList>
            <person name="Kauffman K."/>
            <person name="Hussain F."/>
            <person name="Yang J."/>
            <person name="Arevalo P."/>
            <person name="Brown J."/>
            <person name="Cutler M."/>
            <person name="Kelly L."/>
            <person name="Polz M.F."/>
        </authorList>
    </citation>
    <scope>NUCLEOTIDE SEQUENCE [LARGE SCALE GENOMIC DNA]</scope>
    <source>
        <strain evidence="5">10N.261.46.F8</strain>
    </source>
</reference>
<dbReference type="PROSITE" id="PS50110">
    <property type="entry name" value="RESPONSE_REGULATORY"/>
    <property type="match status" value="1"/>
</dbReference>
<organism evidence="4 5">
    <name type="scientific">Vibrio lentus</name>
    <dbReference type="NCBI Taxonomy" id="136468"/>
    <lineage>
        <taxon>Bacteria</taxon>
        <taxon>Pseudomonadati</taxon>
        <taxon>Pseudomonadota</taxon>
        <taxon>Gammaproteobacteria</taxon>
        <taxon>Vibrionales</taxon>
        <taxon>Vibrionaceae</taxon>
        <taxon>Vibrio</taxon>
    </lineage>
</organism>
<dbReference type="SUPFAM" id="SSF109604">
    <property type="entry name" value="HD-domain/PDEase-like"/>
    <property type="match status" value="1"/>
</dbReference>
<evidence type="ECO:0000259" key="3">
    <source>
        <dbReference type="PROSITE" id="PS51832"/>
    </source>
</evidence>
<dbReference type="OrthoDB" id="6210373at2"/>
<name>A0A2N7KCM5_9VIBR</name>